<reference evidence="1 2" key="1">
    <citation type="journal article" date="2022" name="bioRxiv">
        <title>Genomics of Preaxostyla Flagellates Illuminates Evolutionary Transitions and the Path Towards Mitochondrial Loss.</title>
        <authorList>
            <person name="Novak L.V.F."/>
            <person name="Treitli S.C."/>
            <person name="Pyrih J."/>
            <person name="Halakuc P."/>
            <person name="Pipaliya S.V."/>
            <person name="Vacek V."/>
            <person name="Brzon O."/>
            <person name="Soukal P."/>
            <person name="Eme L."/>
            <person name="Dacks J.B."/>
            <person name="Karnkowska A."/>
            <person name="Elias M."/>
            <person name="Hampl V."/>
        </authorList>
    </citation>
    <scope>NUCLEOTIDE SEQUENCE [LARGE SCALE GENOMIC DNA]</scope>
    <source>
        <strain evidence="1">NAU3</strain>
        <tissue evidence="1">Gut</tissue>
    </source>
</reference>
<name>A0ABQ9YA66_9EUKA</name>
<keyword evidence="2" id="KW-1185">Reference proteome</keyword>
<protein>
    <submittedName>
        <fullName evidence="1">Uncharacterized protein</fullName>
    </submittedName>
</protein>
<evidence type="ECO:0000313" key="1">
    <source>
        <dbReference type="EMBL" id="KAK2960658.1"/>
    </source>
</evidence>
<dbReference type="EMBL" id="JARBJD010000021">
    <property type="protein sequence ID" value="KAK2960658.1"/>
    <property type="molecule type" value="Genomic_DNA"/>
</dbReference>
<accession>A0ABQ9YA66</accession>
<proteinExistence type="predicted"/>
<organism evidence="1 2">
    <name type="scientific">Blattamonas nauphoetae</name>
    <dbReference type="NCBI Taxonomy" id="2049346"/>
    <lineage>
        <taxon>Eukaryota</taxon>
        <taxon>Metamonada</taxon>
        <taxon>Preaxostyla</taxon>
        <taxon>Oxymonadida</taxon>
        <taxon>Blattamonas</taxon>
    </lineage>
</organism>
<comment type="caution">
    <text evidence="1">The sequence shown here is derived from an EMBL/GenBank/DDBJ whole genome shotgun (WGS) entry which is preliminary data.</text>
</comment>
<sequence length="836" mass="95653">MIVDLQRETVETRLESVKEEICVARDRLSFVLLMDEFFFIARNMNILVTPHSILKGVSERADSTQLGLTEESMGVFYRNLRDTGLSEWVQTATEILRELIDTAETDCVKDDEEPSTRKMQLEERVVDIVTPLLLKNLKGVIKVFFTEHENGHNPINQPKWLAIVRSMMNTILFLIDAGMSRHEIVARCERLGDLLEVVYETHKTHLQSVAEYSMHRADRDHDENAADYVNDSNIFSTHFSTMGDKTQEGKDSEETKPDFDVKSLRTLELPRTLQINPESQNRLERMSVALFSRNLLWFLEMEEGLPFDNECYVRQFFTEFLRWLNPGDVVHRSFVDFMNMTGLLSQRNFGLKREEFHERLTNEEAALKSGTFTLQKMRDSPSLLSPNDFETYSARDDLLISPDDLAGYRSSETQNQPFLPLMTRQVGVYLLLWASTELLFEAARCAVSLESETEKTVKCLNVARASIFGSSPRWLTSTNAQTTRGMSFLWNGVLKSEVASALWGSADSNHSQMMSFNTDRIFFENTLNAAWDDMTARVPVLPACKKQNRSHTHLCAVYSLMGKKNTDVIQTMKSKISFVAVSPFMEQIIRSEVISAIARLTAQWKYEMFRNLQSAKHIDNLPQCLEIPLVCISFLLNFPTPIRLNSVTTSLHRELVLCNRKKRFSSYSPVLETKTKTIGSMPMLAFPKLSNRSVPGTSFPQKLSPTKRGETYFYVEDLQDLRFTSLSGFDALIVSRGSDTTRETIFMPIQATRSVALSEMEDGIVQIQKLLFQERCHLEPSEGIVPLYNTPTKPKCRDYHSQEKATLPWQTGILGFHMVSSSLKFEEKTLKHMPSI</sequence>
<dbReference type="Proteomes" id="UP001281761">
    <property type="component" value="Unassembled WGS sequence"/>
</dbReference>
<gene>
    <name evidence="1" type="ORF">BLNAU_4313</name>
</gene>
<evidence type="ECO:0000313" key="2">
    <source>
        <dbReference type="Proteomes" id="UP001281761"/>
    </source>
</evidence>